<protein>
    <submittedName>
        <fullName evidence="2">Uncharacterized protein</fullName>
    </submittedName>
</protein>
<dbReference type="OrthoDB" id="421310at2759"/>
<evidence type="ECO:0000313" key="2">
    <source>
        <dbReference type="EMBL" id="OLP84503.1"/>
    </source>
</evidence>
<organism evidence="2 3">
    <name type="scientific">Symbiodinium microadriaticum</name>
    <name type="common">Dinoflagellate</name>
    <name type="synonym">Zooxanthella microadriatica</name>
    <dbReference type="NCBI Taxonomy" id="2951"/>
    <lineage>
        <taxon>Eukaryota</taxon>
        <taxon>Sar</taxon>
        <taxon>Alveolata</taxon>
        <taxon>Dinophyceae</taxon>
        <taxon>Suessiales</taxon>
        <taxon>Symbiodiniaceae</taxon>
        <taxon>Symbiodinium</taxon>
    </lineage>
</organism>
<feature type="region of interest" description="Disordered" evidence="1">
    <location>
        <begin position="275"/>
        <end position="304"/>
    </location>
</feature>
<proteinExistence type="predicted"/>
<reference evidence="2 3" key="1">
    <citation type="submission" date="2016-02" db="EMBL/GenBank/DDBJ databases">
        <title>Genome analysis of coral dinoflagellate symbionts highlights evolutionary adaptations to a symbiotic lifestyle.</title>
        <authorList>
            <person name="Aranda M."/>
            <person name="Li Y."/>
            <person name="Liew Y.J."/>
            <person name="Baumgarten S."/>
            <person name="Simakov O."/>
            <person name="Wilson M."/>
            <person name="Piel J."/>
            <person name="Ashoor H."/>
            <person name="Bougouffa S."/>
            <person name="Bajic V.B."/>
            <person name="Ryu T."/>
            <person name="Ravasi T."/>
            <person name="Bayer T."/>
            <person name="Micklem G."/>
            <person name="Kim H."/>
            <person name="Bhak J."/>
            <person name="Lajeunesse T.C."/>
            <person name="Voolstra C.R."/>
        </authorList>
    </citation>
    <scope>NUCLEOTIDE SEQUENCE [LARGE SCALE GENOMIC DNA]</scope>
    <source>
        <strain evidence="2 3">CCMP2467</strain>
    </source>
</reference>
<accession>A0A1Q9CNJ9</accession>
<dbReference type="Proteomes" id="UP000186817">
    <property type="component" value="Unassembled WGS sequence"/>
</dbReference>
<evidence type="ECO:0000256" key="1">
    <source>
        <dbReference type="SAM" id="MobiDB-lite"/>
    </source>
</evidence>
<evidence type="ECO:0000313" key="3">
    <source>
        <dbReference type="Proteomes" id="UP000186817"/>
    </source>
</evidence>
<comment type="caution">
    <text evidence="2">The sequence shown here is derived from an EMBL/GenBank/DDBJ whole genome shotgun (WGS) entry which is preliminary data.</text>
</comment>
<keyword evidence="3" id="KW-1185">Reference proteome</keyword>
<sequence>MVAPNKGMESCRRCPVGLLCPTGLGPPLQKAGFWTEPASSELCHFEVFRCRNKEECPANAVLGSCAEGREGEIDVLPGIAFLGIEPVKQLLEFTKLLTLDLDFIRISCIYGTDSPVLEFVNQLLACNLIIVWCGGDPLARILNLCGLVFFAFFLSITLDARPMAEVATLTPFQCVPNPNGTASMATEPGIICWRSEEHTALVLLALAGILSQPGAFLAWTTYTTIMYPSRVASGRGGSELRFKSQYVHEKALSNIGFVAILPIAASDWPEVQAPNQISFDPGGSQPSEARGEQGAGEKRKATPAKTLKAKRFQKANNIDLVFTGFLLVILLGAAPYSPTRVFLDCDQLENLDLLFDIVRSSTQSVVVVLTRDLLKRVTTVPLVCDGFQPLPEEAPEQLQNISLKLRILANYGAARPSRAMVEIDDVHAAYTWLQHELSPLRMPRFFLPKRRGVLAWLGMSAYAHKSYRIVLLLVNFVTRQACSSQSADARILIIGSVSHAESLSSCEVFRILLQGKLHVECEVVHGKRQMASWKPWAFQTLVADPQFEFPNFDQDPAFSVHEGPAADREELFQAAVMTPVTVFRSLMNVVALPFSPLASEGLQQKQVAEIAERIHRYKDPAAAGKDEADDRATEVPEAAGRLLEIRTSPSNPVVLTPVWRPLDLDSVPGIPFNCFVEDWFQRHLSRTGEALNMWGGVFPMSGTAALDELTPHIDIEDFFANIVEATDSAGWVNVQKTFPESPDCSEHDGRICYKFSTCGSCMTRLQFVVNTPLEASSLLTRPEAFSQPIVRVSGFVRAEWLEQVGPGDAIVRISQEDGQQPLRACSMRRILESPSCLQAEAKESVDWDAYFARMVVRRDIPSPGMAAMLVLPLGRRHTALFQVGPVRAYALTAHPHTEPGKVIVSNVIFLPFATYPVWATTHLSGLDKLEKDRFEKYMQEEDLPKLHELDRSYYTILHLRNCNRGPPLLPFSPSTLPQRRLDESWVLVTDDQGIDSYWTRWNTPDFNFYLYLGEFLHRNNIQLKLYGELNGRCLVPYQVAVRTQDWSLCKDQIHSAFHNQQRAYRRLNGGVAAPRIGEAPAARFQLRAPHAKKPCFASPSTDVVVRRTFLNELEPAEAEVCECGSRQGWMPARNAVGGVLCAQDKIIYGPFLTVTLVILLRLLPPQGA</sequence>
<feature type="compositionally biased region" description="Basic and acidic residues" evidence="1">
    <location>
        <begin position="289"/>
        <end position="300"/>
    </location>
</feature>
<name>A0A1Q9CNJ9_SYMMI</name>
<gene>
    <name evidence="2" type="ORF">AK812_SmicGene34620</name>
</gene>
<dbReference type="AlphaFoldDB" id="A0A1Q9CNJ9"/>
<dbReference type="EMBL" id="LSRX01001037">
    <property type="protein sequence ID" value="OLP84503.1"/>
    <property type="molecule type" value="Genomic_DNA"/>
</dbReference>